<protein>
    <submittedName>
        <fullName evidence="1">Uncharacterized protein</fullName>
    </submittedName>
</protein>
<evidence type="ECO:0000313" key="1">
    <source>
        <dbReference type="EMBL" id="JAD60195.1"/>
    </source>
</evidence>
<dbReference type="AlphaFoldDB" id="A0A0A9BG49"/>
<dbReference type="EMBL" id="GBRH01237700">
    <property type="protein sequence ID" value="JAD60195.1"/>
    <property type="molecule type" value="Transcribed_RNA"/>
</dbReference>
<reference evidence="1" key="1">
    <citation type="submission" date="2014-09" db="EMBL/GenBank/DDBJ databases">
        <authorList>
            <person name="Magalhaes I.L.F."/>
            <person name="Oliveira U."/>
            <person name="Santos F.R."/>
            <person name="Vidigal T.H.D.A."/>
            <person name="Brescovit A.D."/>
            <person name="Santos A.J."/>
        </authorList>
    </citation>
    <scope>NUCLEOTIDE SEQUENCE</scope>
    <source>
        <tissue evidence="1">Shoot tissue taken approximately 20 cm above the soil surface</tissue>
    </source>
</reference>
<reference evidence="1" key="2">
    <citation type="journal article" date="2015" name="Data Brief">
        <title>Shoot transcriptome of the giant reed, Arundo donax.</title>
        <authorList>
            <person name="Barrero R.A."/>
            <person name="Guerrero F.D."/>
            <person name="Moolhuijzen P."/>
            <person name="Goolsby J.A."/>
            <person name="Tidwell J."/>
            <person name="Bellgard S.E."/>
            <person name="Bellgard M.I."/>
        </authorList>
    </citation>
    <scope>NUCLEOTIDE SEQUENCE</scope>
    <source>
        <tissue evidence="1">Shoot tissue taken approximately 20 cm above the soil surface</tissue>
    </source>
</reference>
<proteinExistence type="predicted"/>
<name>A0A0A9BG49_ARUDO</name>
<sequence length="36" mass="3923">MVRHRARSRHCCHCSRSLGAIIVLGSGPIIRFSGTS</sequence>
<organism evidence="1">
    <name type="scientific">Arundo donax</name>
    <name type="common">Giant reed</name>
    <name type="synonym">Donax arundinaceus</name>
    <dbReference type="NCBI Taxonomy" id="35708"/>
    <lineage>
        <taxon>Eukaryota</taxon>
        <taxon>Viridiplantae</taxon>
        <taxon>Streptophyta</taxon>
        <taxon>Embryophyta</taxon>
        <taxon>Tracheophyta</taxon>
        <taxon>Spermatophyta</taxon>
        <taxon>Magnoliopsida</taxon>
        <taxon>Liliopsida</taxon>
        <taxon>Poales</taxon>
        <taxon>Poaceae</taxon>
        <taxon>PACMAD clade</taxon>
        <taxon>Arundinoideae</taxon>
        <taxon>Arundineae</taxon>
        <taxon>Arundo</taxon>
    </lineage>
</organism>
<accession>A0A0A9BG49</accession>